<dbReference type="AlphaFoldDB" id="A0A101FYR1"/>
<evidence type="ECO:0000256" key="2">
    <source>
        <dbReference type="ARBA" id="ARBA00005582"/>
    </source>
</evidence>
<comment type="cofactor">
    <cofactor evidence="1">
        <name>Mg(2+)</name>
        <dbReference type="ChEBI" id="CHEBI:18420"/>
    </cofactor>
</comment>
<evidence type="ECO:0000313" key="8">
    <source>
        <dbReference type="Proteomes" id="UP000064249"/>
    </source>
</evidence>
<gene>
    <name evidence="7" type="ORF">XD73_0212</name>
</gene>
<evidence type="ECO:0000256" key="4">
    <source>
        <dbReference type="ARBA" id="ARBA00022801"/>
    </source>
</evidence>
<comment type="similarity">
    <text evidence="2">Belongs to the Nudix hydrolase family.</text>
</comment>
<proteinExistence type="inferred from homology"/>
<dbReference type="CDD" id="cd18886">
    <property type="entry name" value="NUDIX_MutT_Nudt1"/>
    <property type="match status" value="1"/>
</dbReference>
<evidence type="ECO:0000256" key="3">
    <source>
        <dbReference type="ARBA" id="ARBA00022723"/>
    </source>
</evidence>
<dbReference type="InterPro" id="IPR000086">
    <property type="entry name" value="NUDIX_hydrolase_dom"/>
</dbReference>
<dbReference type="GO" id="GO:0016818">
    <property type="term" value="F:hydrolase activity, acting on acid anhydrides, in phosphorus-containing anhydrides"/>
    <property type="evidence" value="ECO:0007669"/>
    <property type="project" value="TreeGrafter"/>
</dbReference>
<evidence type="ECO:0000259" key="6">
    <source>
        <dbReference type="PROSITE" id="PS51462"/>
    </source>
</evidence>
<keyword evidence="5" id="KW-0460">Magnesium</keyword>
<keyword evidence="3" id="KW-0479">Metal-binding</keyword>
<evidence type="ECO:0000256" key="1">
    <source>
        <dbReference type="ARBA" id="ARBA00001946"/>
    </source>
</evidence>
<dbReference type="PANTHER" id="PTHR43758">
    <property type="entry name" value="7,8-DIHYDRO-8-OXOGUANINE TRIPHOSPHATASE"/>
    <property type="match status" value="1"/>
</dbReference>
<dbReference type="InterPro" id="IPR015797">
    <property type="entry name" value="NUDIX_hydrolase-like_dom_sf"/>
</dbReference>
<evidence type="ECO:0000313" key="7">
    <source>
        <dbReference type="EMBL" id="KUK46891.1"/>
    </source>
</evidence>
<dbReference type="Proteomes" id="UP000064249">
    <property type="component" value="Unassembled WGS sequence"/>
</dbReference>
<dbReference type="SUPFAM" id="SSF55811">
    <property type="entry name" value="Nudix"/>
    <property type="match status" value="1"/>
</dbReference>
<dbReference type="Pfam" id="PF00293">
    <property type="entry name" value="NUDIX"/>
    <property type="match status" value="1"/>
</dbReference>
<dbReference type="InterPro" id="IPR020084">
    <property type="entry name" value="NUDIX_hydrolase_CS"/>
</dbReference>
<evidence type="ECO:0000256" key="5">
    <source>
        <dbReference type="ARBA" id="ARBA00022842"/>
    </source>
</evidence>
<dbReference type="EMBL" id="LGFU01000004">
    <property type="protein sequence ID" value="KUK46891.1"/>
    <property type="molecule type" value="Genomic_DNA"/>
</dbReference>
<dbReference type="GO" id="GO:0005737">
    <property type="term" value="C:cytoplasm"/>
    <property type="evidence" value="ECO:0007669"/>
    <property type="project" value="TreeGrafter"/>
</dbReference>
<organism evidence="7 8">
    <name type="scientific">Anaerolinea thermophila</name>
    <dbReference type="NCBI Taxonomy" id="167964"/>
    <lineage>
        <taxon>Bacteria</taxon>
        <taxon>Bacillati</taxon>
        <taxon>Chloroflexota</taxon>
        <taxon>Anaerolineae</taxon>
        <taxon>Anaerolineales</taxon>
        <taxon>Anaerolineaceae</taxon>
        <taxon>Anaerolinea</taxon>
    </lineage>
</organism>
<dbReference type="Gene3D" id="3.90.79.10">
    <property type="entry name" value="Nucleoside Triphosphate Pyrophosphohydrolase"/>
    <property type="match status" value="1"/>
</dbReference>
<accession>A0A101FYR1</accession>
<comment type="caution">
    <text evidence="7">The sequence shown here is derived from an EMBL/GenBank/DDBJ whole genome shotgun (WGS) entry which is preliminary data.</text>
</comment>
<feature type="domain" description="Nudix hydrolase" evidence="6">
    <location>
        <begin position="13"/>
        <end position="139"/>
    </location>
</feature>
<keyword evidence="4" id="KW-0378">Hydrolase</keyword>
<name>A0A101FYR1_9CHLR</name>
<dbReference type="PANTHER" id="PTHR43758:SF2">
    <property type="entry name" value="OXIDIZED PURINE NUCLEOSIDE TRIPHOSPHATE HYDROLASE"/>
    <property type="match status" value="1"/>
</dbReference>
<dbReference type="PROSITE" id="PS51462">
    <property type="entry name" value="NUDIX"/>
    <property type="match status" value="1"/>
</dbReference>
<dbReference type="GO" id="GO:0046872">
    <property type="term" value="F:metal ion binding"/>
    <property type="evidence" value="ECO:0007669"/>
    <property type="project" value="UniProtKB-KW"/>
</dbReference>
<protein>
    <recommendedName>
        <fullName evidence="6">Nudix hydrolase domain-containing protein</fullName>
    </recommendedName>
</protein>
<dbReference type="PROSITE" id="PS00893">
    <property type="entry name" value="NUDIX_BOX"/>
    <property type="match status" value="1"/>
</dbReference>
<reference evidence="7 8" key="1">
    <citation type="journal article" date="2015" name="MBio">
        <title>Genome-Resolved Metagenomic Analysis Reveals Roles for Candidate Phyla and Other Microbial Community Members in Biogeochemical Transformations in Oil Reservoirs.</title>
        <authorList>
            <person name="Hu P."/>
            <person name="Tom L."/>
            <person name="Singh A."/>
            <person name="Thomas B.C."/>
            <person name="Baker B.J."/>
            <person name="Piceno Y.M."/>
            <person name="Andersen G.L."/>
            <person name="Banfield J.F."/>
        </authorList>
    </citation>
    <scope>NUCLEOTIDE SEQUENCE [LARGE SCALE GENOMIC DNA]</scope>
    <source>
        <strain evidence="7">46_16</strain>
    </source>
</reference>
<sequence>MEEQVTNRPDTFTVIPRVLAFIERDDEILLIKRFKKDAFAYQKLNGVGGHIEKGEDPLTAIRREVLEECGLVINNFALHAVIFIDIESNPGITIFVFSADYTGGKVRPSEEGDLVWVKRSDIYRKPVVKDVPMLLKMIEESKKDGQIKYLQYIYTEKELSIRKIT</sequence>